<proteinExistence type="predicted"/>
<accession>A0AAN1WIC6</accession>
<dbReference type="EMBL" id="AP023086">
    <property type="protein sequence ID" value="BCD98114.1"/>
    <property type="molecule type" value="Genomic_DNA"/>
</dbReference>
<evidence type="ECO:0000313" key="1">
    <source>
        <dbReference type="EMBL" id="BCD98114.1"/>
    </source>
</evidence>
<evidence type="ECO:0000313" key="2">
    <source>
        <dbReference type="Proteomes" id="UP001320119"/>
    </source>
</evidence>
<dbReference type="Proteomes" id="UP001320119">
    <property type="component" value="Chromosome"/>
</dbReference>
<organism evidence="1 2">
    <name type="scientific">Marinagarivorans cellulosilyticus</name>
    <dbReference type="NCBI Taxonomy" id="2721545"/>
    <lineage>
        <taxon>Bacteria</taxon>
        <taxon>Pseudomonadati</taxon>
        <taxon>Pseudomonadota</taxon>
        <taxon>Gammaproteobacteria</taxon>
        <taxon>Cellvibrionales</taxon>
        <taxon>Cellvibrionaceae</taxon>
        <taxon>Marinagarivorans</taxon>
    </lineage>
</organism>
<dbReference type="RefSeq" id="WP_236982254.1">
    <property type="nucleotide sequence ID" value="NZ_AP023086.1"/>
</dbReference>
<name>A0AAN1WIC6_9GAMM</name>
<protein>
    <submittedName>
        <fullName evidence="1">Uncharacterized protein</fullName>
    </submittedName>
</protein>
<sequence>MKYYLLILSCLMLWSCDGADYAEQGKLKPNGEAISNIDLAKAAWLDSNISRYRMHVFRDTVEASGAYDNTVGNVYSENSLVLVNNQKIVESYQLSGASFFEYEPQMPNASTAMTVEELFMMVEDAFISERIVGQVNFHELGYPQDFQYFDSEGGLVSIHVEDFYYPQAVVAKLGRKKREWIEKGSANYSMVLALHCRDFCEATSQFYSEVVDSECVSKGYYETPPVNISLDYFPVSMVDLYDKAIAAADTLDSKFTVSYHPDGHLNAYYLDSPFGFSVGDLGFEVKSLSLLQ</sequence>
<gene>
    <name evidence="1" type="ORF">MARGE09_P2315</name>
</gene>
<reference evidence="1 2" key="1">
    <citation type="journal article" date="2022" name="IScience">
        <title>An ultrasensitive nanofiber-based assay for enzymatic hydrolysis and deep-sea microbial degradation of cellulose.</title>
        <authorList>
            <person name="Tsudome M."/>
            <person name="Tachioka M."/>
            <person name="Miyazaki M."/>
            <person name="Uchimura K."/>
            <person name="Tsuda M."/>
            <person name="Takaki Y."/>
            <person name="Deguchi S."/>
        </authorList>
    </citation>
    <scope>NUCLEOTIDE SEQUENCE [LARGE SCALE GENOMIC DNA]</scope>
    <source>
        <strain evidence="1 2">GE09</strain>
    </source>
</reference>
<dbReference type="KEGG" id="marq:MARGE09_P2315"/>
<keyword evidence="2" id="KW-1185">Reference proteome</keyword>
<dbReference type="AlphaFoldDB" id="A0AAN1WIC6"/>